<evidence type="ECO:0008006" key="5">
    <source>
        <dbReference type="Google" id="ProtNLM"/>
    </source>
</evidence>
<dbReference type="STRING" id="1121322.SAMN02745136_00568"/>
<evidence type="ECO:0000256" key="1">
    <source>
        <dbReference type="SAM" id="MobiDB-lite"/>
    </source>
</evidence>
<dbReference type="EMBL" id="FRAC01000006">
    <property type="protein sequence ID" value="SHJ61993.1"/>
    <property type="molecule type" value="Genomic_DNA"/>
</dbReference>
<organism evidence="3 4">
    <name type="scientific">Anaerocolumna jejuensis DSM 15929</name>
    <dbReference type="NCBI Taxonomy" id="1121322"/>
    <lineage>
        <taxon>Bacteria</taxon>
        <taxon>Bacillati</taxon>
        <taxon>Bacillota</taxon>
        <taxon>Clostridia</taxon>
        <taxon>Lachnospirales</taxon>
        <taxon>Lachnospiraceae</taxon>
        <taxon>Anaerocolumna</taxon>
    </lineage>
</organism>
<dbReference type="OrthoDB" id="1633417at2"/>
<proteinExistence type="predicted"/>
<feature type="region of interest" description="Disordered" evidence="1">
    <location>
        <begin position="24"/>
        <end position="56"/>
    </location>
</feature>
<dbReference type="PROSITE" id="PS51257">
    <property type="entry name" value="PROKAR_LIPOPROTEIN"/>
    <property type="match status" value="1"/>
</dbReference>
<dbReference type="PANTHER" id="PTHR46066">
    <property type="entry name" value="CHITINASE DOMAIN-CONTAINING PROTEIN 1 FAMILY MEMBER"/>
    <property type="match status" value="1"/>
</dbReference>
<evidence type="ECO:0000313" key="4">
    <source>
        <dbReference type="Proteomes" id="UP000184386"/>
    </source>
</evidence>
<dbReference type="InterPro" id="IPR017853">
    <property type="entry name" value="GH"/>
</dbReference>
<name>A0A1M6KSU2_9FIRM</name>
<dbReference type="SUPFAM" id="SSF51445">
    <property type="entry name" value="(Trans)glycosidases"/>
    <property type="match status" value="1"/>
</dbReference>
<dbReference type="Proteomes" id="UP000184386">
    <property type="component" value="Unassembled WGS sequence"/>
</dbReference>
<sequence>MKKKLLPIALIMIAVLMTACSTRDSKEQKDKGQNPVSSGENTGPADDNSDAASKGQKEREISGWIVYWDSDILTELSDRGKNIGTLCYFASYFKEDHSLFLPEEVKDTYSKVKQKYGKERFKSYLTFVNDIRMNDGTSKLKDTELLYQLLETKNSRDKHIADILSMAGEDSYDGIEIDYEAIREDKTLWHYFTQFAEELYQQASKKGLKVRILLEPNAPVDEAAFPKGPEYVIMCYNLFGYGTQPGPKADKPFLEEMVQKMKGFHNVNFALATGGFDFEEGGAVKQLTEEEAILIKKDYGAETQRDDGSRCVVFSYTDKAGKNHEVWYADKATIDYWLQLLENNGEYKVSLWRLGGNVTVEP</sequence>
<accession>A0A1M6KSU2</accession>
<keyword evidence="4" id="KW-1185">Reference proteome</keyword>
<reference evidence="3 4" key="1">
    <citation type="submission" date="2016-11" db="EMBL/GenBank/DDBJ databases">
        <authorList>
            <person name="Jaros S."/>
            <person name="Januszkiewicz K."/>
            <person name="Wedrychowicz H."/>
        </authorList>
    </citation>
    <scope>NUCLEOTIDE SEQUENCE [LARGE SCALE GENOMIC DNA]</scope>
    <source>
        <strain evidence="3 4">DSM 15929</strain>
    </source>
</reference>
<feature type="signal peptide" evidence="2">
    <location>
        <begin position="1"/>
        <end position="19"/>
    </location>
</feature>
<feature type="chain" id="PRO_5038704622" description="Glycosyl hydrolases family 18" evidence="2">
    <location>
        <begin position="20"/>
        <end position="362"/>
    </location>
</feature>
<evidence type="ECO:0000256" key="2">
    <source>
        <dbReference type="SAM" id="SignalP"/>
    </source>
</evidence>
<dbReference type="Gene3D" id="3.20.20.80">
    <property type="entry name" value="Glycosidases"/>
    <property type="match status" value="1"/>
</dbReference>
<evidence type="ECO:0000313" key="3">
    <source>
        <dbReference type="EMBL" id="SHJ61993.1"/>
    </source>
</evidence>
<dbReference type="RefSeq" id="WP_073272685.1">
    <property type="nucleotide sequence ID" value="NZ_FRAC01000006.1"/>
</dbReference>
<dbReference type="Gene3D" id="3.10.50.10">
    <property type="match status" value="1"/>
</dbReference>
<dbReference type="AlphaFoldDB" id="A0A1M6KSU2"/>
<dbReference type="PANTHER" id="PTHR46066:SF2">
    <property type="entry name" value="CHITINASE DOMAIN-CONTAINING PROTEIN 1"/>
    <property type="match status" value="1"/>
</dbReference>
<gene>
    <name evidence="3" type="ORF">SAMN02745136_00568</name>
</gene>
<dbReference type="InterPro" id="IPR029070">
    <property type="entry name" value="Chitinase_insertion_sf"/>
</dbReference>
<keyword evidence="2" id="KW-0732">Signal</keyword>
<protein>
    <recommendedName>
        <fullName evidence="5">Glycosyl hydrolases family 18</fullName>
    </recommendedName>
</protein>